<dbReference type="GO" id="GO:0015716">
    <property type="term" value="P:organic phosphonate transport"/>
    <property type="evidence" value="ECO:0007669"/>
    <property type="project" value="InterPro"/>
</dbReference>
<reference evidence="1 2" key="1">
    <citation type="submission" date="2019-09" db="EMBL/GenBank/DDBJ databases">
        <authorList>
            <person name="Wang X."/>
        </authorList>
    </citation>
    <scope>NUCLEOTIDE SEQUENCE [LARGE SCALE GENOMIC DNA]</scope>
    <source>
        <strain evidence="1 2">CICC 11023</strain>
    </source>
</reference>
<proteinExistence type="predicted"/>
<dbReference type="Proteomes" id="UP000323876">
    <property type="component" value="Unassembled WGS sequence"/>
</dbReference>
<dbReference type="OrthoDB" id="3732539at2"/>
<dbReference type="Pfam" id="PF06754">
    <property type="entry name" value="PhnG"/>
    <property type="match status" value="1"/>
</dbReference>
<dbReference type="AlphaFoldDB" id="A0A5N0EHR3"/>
<keyword evidence="2" id="KW-1185">Reference proteome</keyword>
<dbReference type="RefSeq" id="WP_150401213.1">
    <property type="nucleotide sequence ID" value="NZ_VXLC01000003.1"/>
</dbReference>
<dbReference type="InterPro" id="IPR009609">
    <property type="entry name" value="Phosphonate_metab_PhnG"/>
</dbReference>
<gene>
    <name evidence="1" type="ORF">F3087_08015</name>
</gene>
<evidence type="ECO:0000313" key="2">
    <source>
        <dbReference type="Proteomes" id="UP000323876"/>
    </source>
</evidence>
<comment type="caution">
    <text evidence="1">The sequence shown here is derived from an EMBL/GenBank/DDBJ whole genome shotgun (WGS) entry which is preliminary data.</text>
</comment>
<name>A0A5N0EHR3_9NOCA</name>
<protein>
    <submittedName>
        <fullName evidence="1">Phosphonate metabolism protein PhnG</fullName>
    </submittedName>
</protein>
<dbReference type="GO" id="GO:0019634">
    <property type="term" value="P:organic phosphonate metabolic process"/>
    <property type="evidence" value="ECO:0007669"/>
    <property type="project" value="InterPro"/>
</dbReference>
<accession>A0A5N0EHR3</accession>
<evidence type="ECO:0000313" key="1">
    <source>
        <dbReference type="EMBL" id="KAA8888938.1"/>
    </source>
</evidence>
<organism evidence="1 2">
    <name type="scientific">Nocardia colli</name>
    <dbReference type="NCBI Taxonomy" id="2545717"/>
    <lineage>
        <taxon>Bacteria</taxon>
        <taxon>Bacillati</taxon>
        <taxon>Actinomycetota</taxon>
        <taxon>Actinomycetes</taxon>
        <taxon>Mycobacteriales</taxon>
        <taxon>Nocardiaceae</taxon>
        <taxon>Nocardia</taxon>
    </lineage>
</organism>
<dbReference type="EMBL" id="VXLC01000003">
    <property type="protein sequence ID" value="KAA8888938.1"/>
    <property type="molecule type" value="Genomic_DNA"/>
</dbReference>
<sequence length="145" mass="15802">MTSPVYSRERVAELLAVAPERDLVELADACLADGAEFAVLTAPEIGSIAAQVREPIAHDRFFLGAVLACRAEVLLGGTRGWAMRMGDNRRATLAAAVCAAEVEAERAQRDRVLHLCARVENDQRAAERSEWAQLAPTIVQFEELT</sequence>